<evidence type="ECO:0000313" key="11">
    <source>
        <dbReference type="EMBL" id="THG88974.1"/>
    </source>
</evidence>
<comment type="similarity">
    <text evidence="2">Belongs to the auxin efflux carrier (TC 2.A.69) family.</text>
</comment>
<keyword evidence="7 8" id="KW-0472">Membrane</keyword>
<evidence type="ECO:0000256" key="7">
    <source>
        <dbReference type="ARBA" id="ARBA00023136"/>
    </source>
</evidence>
<dbReference type="InterPro" id="IPR004776">
    <property type="entry name" value="Mem_transp_PIN-like"/>
</dbReference>
<evidence type="ECO:0000313" key="13">
    <source>
        <dbReference type="Proteomes" id="UP000297014"/>
    </source>
</evidence>
<feature type="transmembrane region" description="Helical" evidence="8">
    <location>
        <begin position="47"/>
        <end position="66"/>
    </location>
</feature>
<dbReference type="EMBL" id="JX399495">
    <property type="protein sequence ID" value="AFV25918.1"/>
    <property type="molecule type" value="Genomic_DNA"/>
</dbReference>
<feature type="transmembrane region" description="Helical" evidence="8">
    <location>
        <begin position="72"/>
        <end position="93"/>
    </location>
</feature>
<comment type="subcellular location">
    <subcellularLocation>
        <location evidence="1">Cell membrane</location>
        <topology evidence="1">Multi-pass membrane protein</topology>
    </subcellularLocation>
</comment>
<feature type="transmembrane region" description="Helical" evidence="8">
    <location>
        <begin position="105"/>
        <end position="127"/>
    </location>
</feature>
<accession>J8TGC4</accession>
<name>J8TGC4_ALKAL</name>
<feature type="transmembrane region" description="Helical" evidence="8">
    <location>
        <begin position="6"/>
        <end position="26"/>
    </location>
</feature>
<feature type="transmembrane region" description="Helical" evidence="8">
    <location>
        <begin position="269"/>
        <end position="290"/>
    </location>
</feature>
<dbReference type="eggNOG" id="COG0679">
    <property type="taxonomic scope" value="Bacteria"/>
</dbReference>
<proteinExistence type="inferred from homology"/>
<feature type="transmembrane region" description="Helical" evidence="8">
    <location>
        <begin position="209"/>
        <end position="226"/>
    </location>
</feature>
<dbReference type="STRING" id="1218173.BALCAV_0203625"/>
<keyword evidence="12" id="KW-1185">Reference proteome</keyword>
<dbReference type="OrthoDB" id="2840521at2"/>
<evidence type="ECO:0000313" key="10">
    <source>
        <dbReference type="EMBL" id="KGA98587.1"/>
    </source>
</evidence>
<keyword evidence="5 8" id="KW-0812">Transmembrane</keyword>
<evidence type="ECO:0000256" key="4">
    <source>
        <dbReference type="ARBA" id="ARBA00022475"/>
    </source>
</evidence>
<dbReference type="Proteomes" id="UP000297014">
    <property type="component" value="Unassembled WGS sequence"/>
</dbReference>
<dbReference type="GO" id="GO:0005886">
    <property type="term" value="C:plasma membrane"/>
    <property type="evidence" value="ECO:0007669"/>
    <property type="project" value="UniProtKB-SubCell"/>
</dbReference>
<dbReference type="InterPro" id="IPR038770">
    <property type="entry name" value="Na+/solute_symporter_sf"/>
</dbReference>
<dbReference type="GO" id="GO:0055085">
    <property type="term" value="P:transmembrane transport"/>
    <property type="evidence" value="ECO:0007669"/>
    <property type="project" value="InterPro"/>
</dbReference>
<organism evidence="10 12">
    <name type="scientific">Alkalihalobacillus alcalophilus ATCC 27647 = CGMCC 1.3604</name>
    <dbReference type="NCBI Taxonomy" id="1218173"/>
    <lineage>
        <taxon>Bacteria</taxon>
        <taxon>Bacillati</taxon>
        <taxon>Bacillota</taxon>
        <taxon>Bacilli</taxon>
        <taxon>Bacillales</taxon>
        <taxon>Bacillaceae</taxon>
        <taxon>Alkalihalobacillus</taxon>
    </lineage>
</organism>
<dbReference type="Pfam" id="PF03547">
    <property type="entry name" value="Mem_trans"/>
    <property type="match status" value="1"/>
</dbReference>
<reference evidence="10 12" key="2">
    <citation type="journal article" date="2014" name="Genome Announc.">
        <title>Draft Genome Sequence of Bacillus alcalophilus AV1934, a Classic Alkaliphile Isolated from Human Feces in 1934.</title>
        <authorList>
            <person name="Attie O."/>
            <person name="Jayaprakash A."/>
            <person name="Shah H."/>
            <person name="Paulsen I.T."/>
            <person name="Morino M."/>
            <person name="Takahashi Y."/>
            <person name="Narumi I."/>
            <person name="Sachidanandam R."/>
            <person name="Satoh K."/>
            <person name="Ito M."/>
            <person name="Krulwich T.A."/>
        </authorList>
    </citation>
    <scope>NUCLEOTIDE SEQUENCE [LARGE SCALE GENOMIC DNA]</scope>
    <source>
        <strain evidence="10 12">AV1934</strain>
    </source>
</reference>
<evidence type="ECO:0000256" key="3">
    <source>
        <dbReference type="ARBA" id="ARBA00022448"/>
    </source>
</evidence>
<dbReference type="EMBL" id="ALPT02000008">
    <property type="protein sequence ID" value="KGA98587.1"/>
    <property type="molecule type" value="Genomic_DNA"/>
</dbReference>
<keyword evidence="3" id="KW-0813">Transport</keyword>
<dbReference type="PANTHER" id="PTHR36838:SF3">
    <property type="entry name" value="TRANSPORTER AUXIN EFFLUX CARRIER EC FAMILY"/>
    <property type="match status" value="1"/>
</dbReference>
<feature type="transmembrane region" description="Helical" evidence="8">
    <location>
        <begin position="178"/>
        <end position="197"/>
    </location>
</feature>
<dbReference type="Proteomes" id="UP000002754">
    <property type="component" value="Unassembled WGS sequence"/>
</dbReference>
<reference evidence="11 13" key="3">
    <citation type="submission" date="2014-01" db="EMBL/GenBank/DDBJ databases">
        <title>Draft genome sequencing of Bacillus alcalophilus CGMCC 1.3604.</title>
        <authorList>
            <person name="Yang J."/>
            <person name="Diao L."/>
            <person name="Yang S."/>
        </authorList>
    </citation>
    <scope>NUCLEOTIDE SEQUENCE [LARGE SCALE GENOMIC DNA]</scope>
    <source>
        <strain evidence="11 13">CGMCC 1.3604</strain>
    </source>
</reference>
<evidence type="ECO:0000256" key="1">
    <source>
        <dbReference type="ARBA" id="ARBA00004651"/>
    </source>
</evidence>
<keyword evidence="6 8" id="KW-1133">Transmembrane helix</keyword>
<evidence type="ECO:0000313" key="9">
    <source>
        <dbReference type="EMBL" id="AFV25918.1"/>
    </source>
</evidence>
<evidence type="ECO:0000256" key="5">
    <source>
        <dbReference type="ARBA" id="ARBA00022692"/>
    </source>
</evidence>
<reference evidence="9" key="1">
    <citation type="submission" date="2012-07" db="EMBL/GenBank/DDBJ databases">
        <title>A Draft Genome for Bacillus alcalophilus strain ATCC 27647.</title>
        <authorList>
            <person name="Attie O."/>
            <person name="Jayaprakash A."/>
            <person name="Sachidanandam R."/>
            <person name="Shah H."/>
            <person name="Paulsen I."/>
            <person name="Morino M."/>
            <person name="Ito M."/>
            <person name="Krulwich T."/>
        </authorList>
    </citation>
    <scope>NUCLEOTIDE SEQUENCE</scope>
    <source>
        <strain evidence="9">ATCC 27647</strain>
    </source>
</reference>
<dbReference type="EMBL" id="JALP01000279">
    <property type="protein sequence ID" value="THG88974.1"/>
    <property type="molecule type" value="Genomic_DNA"/>
</dbReference>
<evidence type="ECO:0000313" key="12">
    <source>
        <dbReference type="Proteomes" id="UP000002754"/>
    </source>
</evidence>
<sequence length="323" mass="35728">MFITFLLAIGIIVGGLIGGRLLRFLIETQKLPAHIPLDKLIKNMIPFVILGLNPLILIGAFWIVEIQEMEFLFLPVIGIFTLLLGGVFALIAARIYQHNNKQAGAMFVSGSFSNLGSFGMLFCFLFLGEMGLAIAAMFRLFEELFYYTVCFPVAKRYGEAEEKQAKKSKIKQLIKDPFIMVTLIAVCLGVGLNFSTIERPEFFGTLNEFLVPLATFLLVVPLGFSMRVKSVRTYLKEGFTLAFIKSALVPVVVVGVAYLLGLGSYQDGLLLKVILILAAMPPAVMALVPAQLYKLEIELANANWIVSTSMLVVVLPILYFLIQ</sequence>
<evidence type="ECO:0000256" key="6">
    <source>
        <dbReference type="ARBA" id="ARBA00022989"/>
    </source>
</evidence>
<evidence type="ECO:0000256" key="8">
    <source>
        <dbReference type="SAM" id="Phobius"/>
    </source>
</evidence>
<evidence type="ECO:0000256" key="2">
    <source>
        <dbReference type="ARBA" id="ARBA00010145"/>
    </source>
</evidence>
<dbReference type="AlphaFoldDB" id="J8TGC4"/>
<keyword evidence="4" id="KW-1003">Cell membrane</keyword>
<dbReference type="RefSeq" id="WP_003323908.1">
    <property type="nucleotide sequence ID" value="NZ_ALPT02000008.1"/>
</dbReference>
<dbReference type="PANTHER" id="PTHR36838">
    <property type="entry name" value="AUXIN EFFLUX CARRIER FAMILY PROTEIN"/>
    <property type="match status" value="1"/>
</dbReference>
<gene>
    <name evidence="11" type="ORF">AJ85_20235</name>
    <name evidence="9" type="ORF">BalcAV3438</name>
    <name evidence="10" type="ORF">BALCAV_0203625</name>
</gene>
<dbReference type="Gene3D" id="1.20.1530.20">
    <property type="match status" value="1"/>
</dbReference>
<protein>
    <submittedName>
        <fullName evidence="9">Transporter</fullName>
    </submittedName>
</protein>
<feature type="transmembrane region" description="Helical" evidence="8">
    <location>
        <begin position="238"/>
        <end position="263"/>
    </location>
</feature>
<feature type="transmembrane region" description="Helical" evidence="8">
    <location>
        <begin position="302"/>
        <end position="322"/>
    </location>
</feature>